<dbReference type="Pfam" id="PF01546">
    <property type="entry name" value="Peptidase_M20"/>
    <property type="match status" value="1"/>
</dbReference>
<feature type="domain" description="Peptidase M20 dimerisation" evidence="5">
    <location>
        <begin position="232"/>
        <end position="386"/>
    </location>
</feature>
<organism evidence="6 7">
    <name type="scientific">Amaricoccus macauensis</name>
    <dbReference type="NCBI Taxonomy" id="57001"/>
    <lineage>
        <taxon>Bacteria</taxon>
        <taxon>Pseudomonadati</taxon>
        <taxon>Pseudomonadota</taxon>
        <taxon>Alphaproteobacteria</taxon>
        <taxon>Rhodobacterales</taxon>
        <taxon>Paracoccaceae</taxon>
        <taxon>Amaricoccus</taxon>
    </lineage>
</organism>
<dbReference type="Gene3D" id="3.30.70.360">
    <property type="match status" value="1"/>
</dbReference>
<evidence type="ECO:0000313" key="7">
    <source>
        <dbReference type="Proteomes" id="UP000549457"/>
    </source>
</evidence>
<gene>
    <name evidence="6" type="ORF">HNP73_001868</name>
</gene>
<keyword evidence="3" id="KW-0378">Hydrolase</keyword>
<dbReference type="EMBL" id="JACHFM010000002">
    <property type="protein sequence ID" value="MBB5221932.1"/>
    <property type="molecule type" value="Genomic_DNA"/>
</dbReference>
<dbReference type="Gene3D" id="3.40.630.10">
    <property type="entry name" value="Zn peptidases"/>
    <property type="match status" value="1"/>
</dbReference>
<dbReference type="SUPFAM" id="SSF53187">
    <property type="entry name" value="Zn-dependent exopeptidases"/>
    <property type="match status" value="1"/>
</dbReference>
<feature type="compositionally biased region" description="Basic and acidic residues" evidence="4">
    <location>
        <begin position="123"/>
        <end position="133"/>
    </location>
</feature>
<comment type="caution">
    <text evidence="6">The sequence shown here is derived from an EMBL/GenBank/DDBJ whole genome shotgun (WGS) entry which is preliminary data.</text>
</comment>
<dbReference type="AlphaFoldDB" id="A0A840SRT3"/>
<protein>
    <submittedName>
        <fullName evidence="6">Acetylornithine deacetylase/succinyl-diaminopimelate desuccinylase-like protein</fullName>
    </submittedName>
</protein>
<evidence type="ECO:0000259" key="5">
    <source>
        <dbReference type="Pfam" id="PF07687"/>
    </source>
</evidence>
<feature type="region of interest" description="Disordered" evidence="4">
    <location>
        <begin position="122"/>
        <end position="141"/>
    </location>
</feature>
<evidence type="ECO:0000256" key="2">
    <source>
        <dbReference type="ARBA" id="ARBA00022723"/>
    </source>
</evidence>
<dbReference type="InterPro" id="IPR051458">
    <property type="entry name" value="Cyt/Met_Dipeptidase"/>
</dbReference>
<dbReference type="GO" id="GO:0006508">
    <property type="term" value="P:proteolysis"/>
    <property type="evidence" value="ECO:0007669"/>
    <property type="project" value="UniProtKB-KW"/>
</dbReference>
<accession>A0A840SRT3</accession>
<keyword evidence="1" id="KW-0645">Protease</keyword>
<dbReference type="InterPro" id="IPR002933">
    <property type="entry name" value="Peptidase_M20"/>
</dbReference>
<dbReference type="GO" id="GO:0046872">
    <property type="term" value="F:metal ion binding"/>
    <property type="evidence" value="ECO:0007669"/>
    <property type="project" value="UniProtKB-KW"/>
</dbReference>
<dbReference type="GO" id="GO:0008233">
    <property type="term" value="F:peptidase activity"/>
    <property type="evidence" value="ECO:0007669"/>
    <property type="project" value="UniProtKB-KW"/>
</dbReference>
<name>A0A840SRT3_9RHOB</name>
<keyword evidence="2" id="KW-0479">Metal-binding</keyword>
<dbReference type="Pfam" id="PF07687">
    <property type="entry name" value="M20_dimer"/>
    <property type="match status" value="1"/>
</dbReference>
<dbReference type="Proteomes" id="UP000549457">
    <property type="component" value="Unassembled WGS sequence"/>
</dbReference>
<sequence length="510" mass="56223">MTSIDKHEQAQDKKRELHAAVRQYRKAHEREIVSELIEFLSIPNIETDRTEMRRNAEYIKSMLEKRGVIVRLFETETNPVVWGELDVPGATQTLTFYSHYDGVPVEPADWIDSHPYEPVMRSSKLDPATREPKPSPLPEHGARFDEDARIYARSASDDKGPIIGMLAALDALLASGVPLRNNLRFVFEGEEESGSEHFPEFVRKHRKMFASDAFFICDGPAYYTGAPTMWFGARGNIFAHVTVYGANVVLHAGHFTNFAPNPVERLSHLLSTMRDSDGTVKIPGFYDSVAPLGEIEANALNGVPRLEAELAGLYGFSGSLRNDQNYIESLQAPGFNVAGFQGGWAGDDARFVVPDVATASIMLMPVVGTTPDEMIDSLKAHITDQGYHVVTDDPSADERSQYSLIAKISTYWSAPASRTAMDLPVSVRIMDAVSGATEKDALFIPSIGSAIGIFSVLRDELGIPTLLVSTVNPDNFQHGPNENLRIGNLWTAIDTFAALMMMEKANSDVN</sequence>
<keyword evidence="7" id="KW-1185">Reference proteome</keyword>
<evidence type="ECO:0000256" key="4">
    <source>
        <dbReference type="SAM" id="MobiDB-lite"/>
    </source>
</evidence>
<dbReference type="PANTHER" id="PTHR43270">
    <property type="entry name" value="BETA-ALA-HIS DIPEPTIDASE"/>
    <property type="match status" value="1"/>
</dbReference>
<dbReference type="PANTHER" id="PTHR43270:SF8">
    <property type="entry name" value="DI- AND TRIPEPTIDASE DUG2-RELATED"/>
    <property type="match status" value="1"/>
</dbReference>
<evidence type="ECO:0000256" key="3">
    <source>
        <dbReference type="ARBA" id="ARBA00022801"/>
    </source>
</evidence>
<proteinExistence type="predicted"/>
<reference evidence="6 7" key="1">
    <citation type="submission" date="2020-08" db="EMBL/GenBank/DDBJ databases">
        <title>Genomic Encyclopedia of Type Strains, Phase IV (KMG-IV): sequencing the most valuable type-strain genomes for metagenomic binning, comparative biology and taxonomic classification.</title>
        <authorList>
            <person name="Goeker M."/>
        </authorList>
    </citation>
    <scope>NUCLEOTIDE SEQUENCE [LARGE SCALE GENOMIC DNA]</scope>
    <source>
        <strain evidence="6 7">DSM 101730</strain>
    </source>
</reference>
<dbReference type="InterPro" id="IPR011650">
    <property type="entry name" value="Peptidase_M20_dimer"/>
</dbReference>
<evidence type="ECO:0000256" key="1">
    <source>
        <dbReference type="ARBA" id="ARBA00022670"/>
    </source>
</evidence>
<dbReference type="RefSeq" id="WP_184148375.1">
    <property type="nucleotide sequence ID" value="NZ_JACHFM010000002.1"/>
</dbReference>
<evidence type="ECO:0000313" key="6">
    <source>
        <dbReference type="EMBL" id="MBB5221932.1"/>
    </source>
</evidence>